<evidence type="ECO:0000313" key="1">
    <source>
        <dbReference type="EMBL" id="RDH46511.1"/>
    </source>
</evidence>
<evidence type="ECO:0000313" key="2">
    <source>
        <dbReference type="Proteomes" id="UP000257039"/>
    </source>
</evidence>
<dbReference type="PANTHER" id="PTHR30217">
    <property type="entry name" value="PEPTIDASE U32 FAMILY"/>
    <property type="match status" value="1"/>
</dbReference>
<protein>
    <submittedName>
        <fullName evidence="1">U32 family peptidase</fullName>
    </submittedName>
</protein>
<dbReference type="InterPro" id="IPR051454">
    <property type="entry name" value="RNA/ubiquinone_mod_enzymes"/>
</dbReference>
<accession>A0A4V1IPA1</accession>
<comment type="caution">
    <text evidence="1">The sequence shown here is derived from an EMBL/GenBank/DDBJ whole genome shotgun (WGS) entry which is preliminary data.</text>
</comment>
<gene>
    <name evidence="1" type="ORF">B9G39_25315</name>
</gene>
<dbReference type="PANTHER" id="PTHR30217:SF11">
    <property type="entry name" value="UBIQUINONE BIOSYNTHESIS PROTEIN UBIV"/>
    <property type="match status" value="1"/>
</dbReference>
<dbReference type="InterPro" id="IPR001539">
    <property type="entry name" value="Peptidase_U32"/>
</dbReference>
<organism evidence="1 2">
    <name type="scientific">Zooshikella ganghwensis</name>
    <dbReference type="NCBI Taxonomy" id="202772"/>
    <lineage>
        <taxon>Bacteria</taxon>
        <taxon>Pseudomonadati</taxon>
        <taxon>Pseudomonadota</taxon>
        <taxon>Gammaproteobacteria</taxon>
        <taxon>Oceanospirillales</taxon>
        <taxon>Zooshikellaceae</taxon>
        <taxon>Zooshikella</taxon>
    </lineage>
</organism>
<dbReference type="Proteomes" id="UP000257039">
    <property type="component" value="Unassembled WGS sequence"/>
</dbReference>
<reference evidence="1 2" key="1">
    <citation type="submission" date="2017-04" db="EMBL/GenBank/DDBJ databases">
        <title>Draft genome sequence of Zooshikella ganghwensis VG4 isolated from Red Sea sediments.</title>
        <authorList>
            <person name="Rehman Z."/>
            <person name="Alam I."/>
            <person name="Kamau A."/>
            <person name="Bajic V."/>
            <person name="Leiknes T."/>
        </authorList>
    </citation>
    <scope>NUCLEOTIDE SEQUENCE [LARGE SCALE GENOMIC DNA]</scope>
    <source>
        <strain evidence="1 2">VG4</strain>
    </source>
</reference>
<dbReference type="NCBIfam" id="NF011991">
    <property type="entry name" value="PRK15447.1"/>
    <property type="match status" value="1"/>
</dbReference>
<keyword evidence="2" id="KW-1185">Reference proteome</keyword>
<dbReference type="EMBL" id="NDXW01000001">
    <property type="protein sequence ID" value="RDH46511.1"/>
    <property type="molecule type" value="Genomic_DNA"/>
</dbReference>
<dbReference type="AlphaFoldDB" id="A0A4V1IPA1"/>
<dbReference type="Pfam" id="PF01136">
    <property type="entry name" value="Peptidase_U32"/>
    <property type="match status" value="1"/>
</dbReference>
<sequence>MAVRNNMKLSLSAIPFYWAKEKVIHFYEQIAPSALDDIYLGETVCAKRNELSLEDWLAIGKNLQAAGKQVYLSSLALVCANSDYKLIERVCNAGITVEANDMSAVALLARMQVPFVIGSSINIYNHLSLSVLLDKGLTRWVPPVEMSGQQIKETLLELDKTEQARPEVEVFSYGWLPLAFSARCFSSRAKGVQKDNCQRNCLDDLEGLSVQTREKDQLFTLNGIQTLSGKKCNLLPLINTLADVGVDIVRVSPQLEGTLEVINAAQQALNGRFDSTETLSNLAEDECNGYWYGEPGLIVTG</sequence>
<name>A0A4V1IPA1_9GAMM</name>
<proteinExistence type="predicted"/>